<dbReference type="AlphaFoldDB" id="A0A8B9K2N5"/>
<dbReference type="PANTHER" id="PTHR15323">
    <property type="entry name" value="D123 PROTEIN"/>
    <property type="match status" value="1"/>
</dbReference>
<dbReference type="Pfam" id="PF07065">
    <property type="entry name" value="D123"/>
    <property type="match status" value="1"/>
</dbReference>
<sequence>MKKEQVINCQFSVWYPLFKKHTIKSLILPLPQNVIDYLLDDGTLVVSGGCENNNQCSQNNNSDSEEEEDIQVIQDSGLAPEFPEFTSKVQEAINALGGCVFPKLNWSAPRDANWIALNSSLQCQSLSDIFLLFKNSLLFSWEELTSGNSLATSDTEALQDGPAFRYTTSEVTVQPSPCLSYRIPRDFLDLTTGEDAYKLIDFLKLVSETFKPF</sequence>
<dbReference type="PANTHER" id="PTHR15323:SF6">
    <property type="entry name" value="CELL DIVISION CYCLE PROTEIN 123 HOMOLOG"/>
    <property type="match status" value="1"/>
</dbReference>
<dbReference type="GO" id="GO:0005737">
    <property type="term" value="C:cytoplasm"/>
    <property type="evidence" value="ECO:0007669"/>
    <property type="project" value="TreeGrafter"/>
</dbReference>
<comment type="function">
    <text evidence="4">ATP-dependent protein-folding chaperone for the eIF2 complex. Binds to the gamma subunit of the eIF2 complex which allows the subunit to assemble with the alpha and beta subunits.</text>
</comment>
<name>A0A8B9K2N5_ASTMX</name>
<organism evidence="5 6">
    <name type="scientific">Astyanax mexicanus</name>
    <name type="common">Blind cave fish</name>
    <name type="synonym">Astyanax fasciatus mexicanus</name>
    <dbReference type="NCBI Taxonomy" id="7994"/>
    <lineage>
        <taxon>Eukaryota</taxon>
        <taxon>Metazoa</taxon>
        <taxon>Chordata</taxon>
        <taxon>Craniata</taxon>
        <taxon>Vertebrata</taxon>
        <taxon>Euteleostomi</taxon>
        <taxon>Actinopterygii</taxon>
        <taxon>Neopterygii</taxon>
        <taxon>Teleostei</taxon>
        <taxon>Ostariophysi</taxon>
        <taxon>Characiformes</taxon>
        <taxon>Characoidei</taxon>
        <taxon>Acestrorhamphidae</taxon>
        <taxon>Acestrorhamphinae</taxon>
        <taxon>Astyanax</taxon>
    </lineage>
</organism>
<dbReference type="InterPro" id="IPR009772">
    <property type="entry name" value="CDC123"/>
</dbReference>
<protein>
    <recommendedName>
        <fullName evidence="2">Translation initiation factor eIF2 assembly protein</fullName>
    </recommendedName>
    <alternativeName>
        <fullName evidence="3">Cell division cycle protein 123 homolog</fullName>
    </alternativeName>
</protein>
<dbReference type="Ensembl" id="ENSAMXT00005032163.1">
    <property type="protein sequence ID" value="ENSAMXP00005029331.1"/>
    <property type="gene ID" value="ENSAMXG00005014502.1"/>
</dbReference>
<accession>A0A8B9K2N5</accession>
<dbReference type="Proteomes" id="UP000694621">
    <property type="component" value="Unplaced"/>
</dbReference>
<evidence type="ECO:0000313" key="5">
    <source>
        <dbReference type="Ensembl" id="ENSAMXP00005029331.1"/>
    </source>
</evidence>
<reference evidence="5" key="1">
    <citation type="submission" date="2025-08" db="UniProtKB">
        <authorList>
            <consortium name="Ensembl"/>
        </authorList>
    </citation>
    <scope>IDENTIFICATION</scope>
</reference>
<evidence type="ECO:0000256" key="1">
    <source>
        <dbReference type="ARBA" id="ARBA00011047"/>
    </source>
</evidence>
<comment type="similarity">
    <text evidence="1">Belongs to the CDC123 family.</text>
</comment>
<evidence type="ECO:0000256" key="4">
    <source>
        <dbReference type="ARBA" id="ARBA00045515"/>
    </source>
</evidence>
<evidence type="ECO:0000313" key="6">
    <source>
        <dbReference type="Proteomes" id="UP000694621"/>
    </source>
</evidence>
<evidence type="ECO:0000256" key="2">
    <source>
        <dbReference type="ARBA" id="ARBA00044080"/>
    </source>
</evidence>
<evidence type="ECO:0000256" key="3">
    <source>
        <dbReference type="ARBA" id="ARBA00044303"/>
    </source>
</evidence>
<proteinExistence type="inferred from homology"/>